<dbReference type="PANTHER" id="PTHR33653">
    <property type="entry name" value="RIBONUCLEASE VAPC2"/>
    <property type="match status" value="1"/>
</dbReference>
<dbReference type="Pfam" id="PF01850">
    <property type="entry name" value="PIN"/>
    <property type="match status" value="1"/>
</dbReference>
<dbReference type="Gene3D" id="3.40.50.1010">
    <property type="entry name" value="5'-nuclease"/>
    <property type="match status" value="1"/>
</dbReference>
<name>A0A5Q0C5Q2_9HYPH</name>
<feature type="domain" description="PIN" evidence="8">
    <location>
        <begin position="6"/>
        <end position="106"/>
    </location>
</feature>
<evidence type="ECO:0000256" key="2">
    <source>
        <dbReference type="ARBA" id="ARBA00022649"/>
    </source>
</evidence>
<dbReference type="InterPro" id="IPR002716">
    <property type="entry name" value="PIN_dom"/>
</dbReference>
<keyword evidence="5" id="KW-0378">Hydrolase</keyword>
<dbReference type="CDD" id="cd18737">
    <property type="entry name" value="PIN_VapC4-5_FitB-like"/>
    <property type="match status" value="1"/>
</dbReference>
<evidence type="ECO:0000256" key="7">
    <source>
        <dbReference type="ARBA" id="ARBA00038093"/>
    </source>
</evidence>
<reference evidence="9 10" key="1">
    <citation type="submission" date="2019-08" db="EMBL/GenBank/DDBJ databases">
        <title>Prosopis cineraria nodule microbiome.</title>
        <authorList>
            <person name="Ali R."/>
            <person name="Chaluvadi S.R."/>
            <person name="Wang X."/>
        </authorList>
    </citation>
    <scope>NUCLEOTIDE SEQUENCE [LARGE SCALE GENOMIC DNA]</scope>
    <source>
        <strain evidence="9 10">BG7</strain>
    </source>
</reference>
<dbReference type="GO" id="GO:0004518">
    <property type="term" value="F:nuclease activity"/>
    <property type="evidence" value="ECO:0007669"/>
    <property type="project" value="UniProtKB-KW"/>
</dbReference>
<keyword evidence="2" id="KW-1277">Toxin-antitoxin system</keyword>
<gene>
    <name evidence="9" type="ORF">FZ934_02340</name>
</gene>
<dbReference type="InterPro" id="IPR029060">
    <property type="entry name" value="PIN-like_dom_sf"/>
</dbReference>
<dbReference type="SUPFAM" id="SSF88723">
    <property type="entry name" value="PIN domain-like"/>
    <property type="match status" value="1"/>
</dbReference>
<evidence type="ECO:0000256" key="5">
    <source>
        <dbReference type="ARBA" id="ARBA00022801"/>
    </source>
</evidence>
<evidence type="ECO:0000313" key="10">
    <source>
        <dbReference type="Proteomes" id="UP000326881"/>
    </source>
</evidence>
<evidence type="ECO:0000256" key="4">
    <source>
        <dbReference type="ARBA" id="ARBA00022723"/>
    </source>
</evidence>
<evidence type="ECO:0000256" key="3">
    <source>
        <dbReference type="ARBA" id="ARBA00022722"/>
    </source>
</evidence>
<keyword evidence="10" id="KW-1185">Reference proteome</keyword>
<dbReference type="KEGG" id="rgr:FZ934_02340"/>
<dbReference type="OrthoDB" id="532510at2"/>
<accession>A0A5Q0C5Q2</accession>
<keyword evidence="6" id="KW-0460">Magnesium</keyword>
<evidence type="ECO:0000256" key="6">
    <source>
        <dbReference type="ARBA" id="ARBA00022842"/>
    </source>
</evidence>
<comment type="similarity">
    <text evidence="7">Belongs to the PINc/VapC protein family.</text>
</comment>
<dbReference type="GO" id="GO:0016787">
    <property type="term" value="F:hydrolase activity"/>
    <property type="evidence" value="ECO:0007669"/>
    <property type="project" value="UniProtKB-KW"/>
</dbReference>
<dbReference type="EMBL" id="CP043498">
    <property type="protein sequence ID" value="QFY59377.1"/>
    <property type="molecule type" value="Genomic_DNA"/>
</dbReference>
<dbReference type="AlphaFoldDB" id="A0A5Q0C5Q2"/>
<dbReference type="InterPro" id="IPR050556">
    <property type="entry name" value="Type_II_TA_system_RNase"/>
</dbReference>
<evidence type="ECO:0000313" key="9">
    <source>
        <dbReference type="EMBL" id="QFY59377.1"/>
    </source>
</evidence>
<comment type="cofactor">
    <cofactor evidence="1">
        <name>Mg(2+)</name>
        <dbReference type="ChEBI" id="CHEBI:18420"/>
    </cofactor>
</comment>
<dbReference type="Proteomes" id="UP000326881">
    <property type="component" value="Chromosome"/>
</dbReference>
<dbReference type="GO" id="GO:0046872">
    <property type="term" value="F:metal ion binding"/>
    <property type="evidence" value="ECO:0007669"/>
    <property type="project" value="UniProtKB-KW"/>
</dbReference>
<dbReference type="PANTHER" id="PTHR33653:SF1">
    <property type="entry name" value="RIBONUCLEASE VAPC2"/>
    <property type="match status" value="1"/>
</dbReference>
<dbReference type="RefSeq" id="WP_153269747.1">
    <property type="nucleotide sequence ID" value="NZ_CP043498.1"/>
</dbReference>
<proteinExistence type="inferred from homology"/>
<evidence type="ECO:0000256" key="1">
    <source>
        <dbReference type="ARBA" id="ARBA00001946"/>
    </source>
</evidence>
<evidence type="ECO:0000259" key="8">
    <source>
        <dbReference type="Pfam" id="PF01850"/>
    </source>
</evidence>
<sequence length="123" mass="13569">MVKPLFDTNILIDYLNAVPQAAEEFDRYDTAAISIITWMEVLAGAAPDVADATRRFLAGFQIVSLEASVAERAVEIRQEYRINLPDAIIWATADTNSMLLVTRNSKDFPADAPGVRIPYVLPA</sequence>
<organism evidence="9 10">
    <name type="scientific">Rhizobium grahamii</name>
    <dbReference type="NCBI Taxonomy" id="1120045"/>
    <lineage>
        <taxon>Bacteria</taxon>
        <taxon>Pseudomonadati</taxon>
        <taxon>Pseudomonadota</taxon>
        <taxon>Alphaproteobacteria</taxon>
        <taxon>Hyphomicrobiales</taxon>
        <taxon>Rhizobiaceae</taxon>
        <taxon>Rhizobium/Agrobacterium group</taxon>
        <taxon>Rhizobium</taxon>
    </lineage>
</organism>
<keyword evidence="4" id="KW-0479">Metal-binding</keyword>
<keyword evidence="3" id="KW-0540">Nuclease</keyword>
<protein>
    <submittedName>
        <fullName evidence="9">Type II toxin-antitoxin system VapC family toxin</fullName>
    </submittedName>
</protein>